<dbReference type="PANTHER" id="PTHR44379:SF7">
    <property type="entry name" value="XANTHINE DEHYDROGENASE SUBUNIT E-RELATED"/>
    <property type="match status" value="1"/>
</dbReference>
<dbReference type="PANTHER" id="PTHR44379">
    <property type="entry name" value="OXIDOREDUCTASE WITH IRON-SULFUR SUBUNIT"/>
    <property type="match status" value="1"/>
</dbReference>
<dbReference type="Gene3D" id="3.10.20.30">
    <property type="match status" value="1"/>
</dbReference>
<evidence type="ECO:0000256" key="5">
    <source>
        <dbReference type="ARBA" id="ARBA00023014"/>
    </source>
</evidence>
<accession>A0A2U8GZ86</accession>
<dbReference type="Gene3D" id="1.10.150.120">
    <property type="entry name" value="[2Fe-2S]-binding domain"/>
    <property type="match status" value="1"/>
</dbReference>
<dbReference type="AlphaFoldDB" id="A0A2U8GZ86"/>
<keyword evidence="2" id="KW-0479">Metal-binding</keyword>
<dbReference type="EMBL" id="CP022188">
    <property type="protein sequence ID" value="AWI79012.1"/>
    <property type="molecule type" value="Genomic_DNA"/>
</dbReference>
<dbReference type="InterPro" id="IPR036884">
    <property type="entry name" value="2Fe-2S-bd_dom_sf"/>
</dbReference>
<dbReference type="Proteomes" id="UP000244902">
    <property type="component" value="Chromosome"/>
</dbReference>
<dbReference type="Pfam" id="PF01799">
    <property type="entry name" value="Fer2_2"/>
    <property type="match status" value="1"/>
</dbReference>
<dbReference type="CDD" id="cd00207">
    <property type="entry name" value="fer2"/>
    <property type="match status" value="1"/>
</dbReference>
<evidence type="ECO:0000313" key="8">
    <source>
        <dbReference type="Proteomes" id="UP000244902"/>
    </source>
</evidence>
<name>A0A2U8GZ86_9RHOO</name>
<keyword evidence="1" id="KW-0001">2Fe-2S</keyword>
<dbReference type="SUPFAM" id="SSF54292">
    <property type="entry name" value="2Fe-2S ferredoxin-like"/>
    <property type="match status" value="1"/>
</dbReference>
<keyword evidence="5" id="KW-0411">Iron-sulfur</keyword>
<proteinExistence type="predicted"/>
<gene>
    <name evidence="7" type="ORF">CEW87_06325</name>
</gene>
<dbReference type="OrthoDB" id="9179439at2"/>
<keyword evidence="4" id="KW-0408">Iron</keyword>
<evidence type="ECO:0000313" key="7">
    <source>
        <dbReference type="EMBL" id="AWI79012.1"/>
    </source>
</evidence>
<dbReference type="GO" id="GO:0051537">
    <property type="term" value="F:2 iron, 2 sulfur cluster binding"/>
    <property type="evidence" value="ECO:0007669"/>
    <property type="project" value="UniProtKB-KW"/>
</dbReference>
<dbReference type="Pfam" id="PF00111">
    <property type="entry name" value="Fer2"/>
    <property type="match status" value="1"/>
</dbReference>
<reference evidence="7 8" key="1">
    <citation type="submission" date="2017-06" db="EMBL/GenBank/DDBJ databases">
        <title>Azoarcus sp. TSNA42 complete genome sequence.</title>
        <authorList>
            <person name="Woo J.-H."/>
            <person name="Kim H.-S."/>
        </authorList>
    </citation>
    <scope>NUCLEOTIDE SEQUENCE [LARGE SCALE GENOMIC DNA]</scope>
    <source>
        <strain evidence="7 8">TSNA42</strain>
    </source>
</reference>
<dbReference type="InterPro" id="IPR051452">
    <property type="entry name" value="Diverse_Oxidoreductases"/>
</dbReference>
<evidence type="ECO:0000256" key="1">
    <source>
        <dbReference type="ARBA" id="ARBA00022714"/>
    </source>
</evidence>
<dbReference type="PROSITE" id="PS00197">
    <property type="entry name" value="2FE2S_FER_1"/>
    <property type="match status" value="1"/>
</dbReference>
<dbReference type="InterPro" id="IPR012675">
    <property type="entry name" value="Beta-grasp_dom_sf"/>
</dbReference>
<dbReference type="InterPro" id="IPR002888">
    <property type="entry name" value="2Fe-2S-bd"/>
</dbReference>
<dbReference type="InterPro" id="IPR006058">
    <property type="entry name" value="2Fe2S_fd_BS"/>
</dbReference>
<evidence type="ECO:0000256" key="3">
    <source>
        <dbReference type="ARBA" id="ARBA00023002"/>
    </source>
</evidence>
<dbReference type="GO" id="GO:0016491">
    <property type="term" value="F:oxidoreductase activity"/>
    <property type="evidence" value="ECO:0007669"/>
    <property type="project" value="UniProtKB-KW"/>
</dbReference>
<evidence type="ECO:0000256" key="4">
    <source>
        <dbReference type="ARBA" id="ARBA00023004"/>
    </source>
</evidence>
<evidence type="ECO:0000256" key="2">
    <source>
        <dbReference type="ARBA" id="ARBA00022723"/>
    </source>
</evidence>
<sequence>MSTVRFKLNTQAVSVSCAPDRRLLDILREDFGLIAAKPGCGVGRCGACMVWIDDLPANACLVMAFRLEGRSVRTYEDVAADAASAPVRDAIARCGALQCGYCTPGLAMTLTHLHQQTPRPDREQAASLLSGNLCRCTGYGGIQRSIEQLFPATPPLSADNSGDSQ</sequence>
<dbReference type="InterPro" id="IPR001041">
    <property type="entry name" value="2Fe-2S_ferredoxin-type"/>
</dbReference>
<dbReference type="InterPro" id="IPR036010">
    <property type="entry name" value="2Fe-2S_ferredoxin-like_sf"/>
</dbReference>
<keyword evidence="3" id="KW-0560">Oxidoreductase</keyword>
<evidence type="ECO:0000259" key="6">
    <source>
        <dbReference type="PROSITE" id="PS51085"/>
    </source>
</evidence>
<protein>
    <submittedName>
        <fullName evidence="7">Xanthine dehydrogenase subunit E</fullName>
    </submittedName>
</protein>
<dbReference type="PROSITE" id="PS51085">
    <property type="entry name" value="2FE2S_FER_2"/>
    <property type="match status" value="1"/>
</dbReference>
<dbReference type="SUPFAM" id="SSF47741">
    <property type="entry name" value="CO dehydrogenase ISP C-domain like"/>
    <property type="match status" value="1"/>
</dbReference>
<organism evidence="7 8">
    <name type="scientific">Parazoarcus communis</name>
    <dbReference type="NCBI Taxonomy" id="41977"/>
    <lineage>
        <taxon>Bacteria</taxon>
        <taxon>Pseudomonadati</taxon>
        <taxon>Pseudomonadota</taxon>
        <taxon>Betaproteobacteria</taxon>
        <taxon>Rhodocyclales</taxon>
        <taxon>Zoogloeaceae</taxon>
        <taxon>Parazoarcus</taxon>
    </lineage>
</organism>
<feature type="domain" description="2Fe-2S ferredoxin-type" evidence="6">
    <location>
        <begin position="2"/>
        <end position="78"/>
    </location>
</feature>
<dbReference type="RefSeq" id="WP_108971934.1">
    <property type="nucleotide sequence ID" value="NZ_CP022188.1"/>
</dbReference>
<dbReference type="GO" id="GO:0046872">
    <property type="term" value="F:metal ion binding"/>
    <property type="evidence" value="ECO:0007669"/>
    <property type="project" value="UniProtKB-KW"/>
</dbReference>